<accession>A0A4P7PQ42</accession>
<dbReference type="Proteomes" id="UP000296862">
    <property type="component" value="Chromosome"/>
</dbReference>
<dbReference type="InterPro" id="IPR041698">
    <property type="entry name" value="Methyltransf_25"/>
</dbReference>
<dbReference type="SUPFAM" id="SSF53335">
    <property type="entry name" value="S-adenosyl-L-methionine-dependent methyltransferases"/>
    <property type="match status" value="1"/>
</dbReference>
<dbReference type="PANTHER" id="PTHR43861:SF1">
    <property type="entry name" value="TRANS-ACONITATE 2-METHYLTRANSFERASE"/>
    <property type="match status" value="1"/>
</dbReference>
<evidence type="ECO:0000259" key="3">
    <source>
        <dbReference type="Pfam" id="PF13649"/>
    </source>
</evidence>
<keyword evidence="1 4" id="KW-0489">Methyltransferase</keyword>
<dbReference type="Gene3D" id="3.40.50.150">
    <property type="entry name" value="Vaccinia Virus protein VP39"/>
    <property type="match status" value="1"/>
</dbReference>
<keyword evidence="4" id="KW-0830">Ubiquinone</keyword>
<dbReference type="GO" id="GO:0032259">
    <property type="term" value="P:methylation"/>
    <property type="evidence" value="ECO:0007669"/>
    <property type="project" value="UniProtKB-KW"/>
</dbReference>
<evidence type="ECO:0000256" key="1">
    <source>
        <dbReference type="ARBA" id="ARBA00022603"/>
    </source>
</evidence>
<evidence type="ECO:0000256" key="2">
    <source>
        <dbReference type="ARBA" id="ARBA00022679"/>
    </source>
</evidence>
<dbReference type="PANTHER" id="PTHR43861">
    <property type="entry name" value="TRANS-ACONITATE 2-METHYLTRANSFERASE-RELATED"/>
    <property type="match status" value="1"/>
</dbReference>
<evidence type="ECO:0000313" key="5">
    <source>
        <dbReference type="Proteomes" id="UP000296862"/>
    </source>
</evidence>
<dbReference type="OrthoDB" id="529208at2"/>
<protein>
    <submittedName>
        <fullName evidence="4">Ubiquinone/menaquinone biosynthesis C-methyltransferase UbiE</fullName>
        <ecNumber evidence="4">2.1.1.163</ecNumber>
    </submittedName>
</protein>
<reference evidence="4 5" key="1">
    <citation type="submission" date="2019-04" db="EMBL/GenBank/DDBJ databases">
        <title>Flavobacterium sp. GS03.</title>
        <authorList>
            <person name="Kim H."/>
        </authorList>
    </citation>
    <scope>NUCLEOTIDE SEQUENCE [LARGE SCALE GENOMIC DNA]</scope>
    <source>
        <strain evidence="4 5">GS03</strain>
    </source>
</reference>
<dbReference type="EMBL" id="CP038810">
    <property type="protein sequence ID" value="QBZ96851.1"/>
    <property type="molecule type" value="Genomic_DNA"/>
</dbReference>
<organism evidence="4 5">
    <name type="scientific">Flavobacterium sangjuense</name>
    <dbReference type="NCBI Taxonomy" id="2518177"/>
    <lineage>
        <taxon>Bacteria</taxon>
        <taxon>Pseudomonadati</taxon>
        <taxon>Bacteroidota</taxon>
        <taxon>Flavobacteriia</taxon>
        <taxon>Flavobacteriales</taxon>
        <taxon>Flavobacteriaceae</taxon>
        <taxon>Flavobacterium</taxon>
    </lineage>
</organism>
<dbReference type="AlphaFoldDB" id="A0A4P7PQ42"/>
<feature type="domain" description="Methyltransferase" evidence="3">
    <location>
        <begin position="43"/>
        <end position="135"/>
    </location>
</feature>
<dbReference type="GO" id="GO:0043770">
    <property type="term" value="F:demethylmenaquinone methyltransferase activity"/>
    <property type="evidence" value="ECO:0007669"/>
    <property type="project" value="UniProtKB-EC"/>
</dbReference>
<dbReference type="InterPro" id="IPR029063">
    <property type="entry name" value="SAM-dependent_MTases_sf"/>
</dbReference>
<name>A0A4P7PQ42_9FLAO</name>
<dbReference type="EC" id="2.1.1.163" evidence="4"/>
<dbReference type="Pfam" id="PF13649">
    <property type="entry name" value="Methyltransf_25"/>
    <property type="match status" value="1"/>
</dbReference>
<dbReference type="RefSeq" id="WP_136150842.1">
    <property type="nucleotide sequence ID" value="NZ_CP038810.1"/>
</dbReference>
<evidence type="ECO:0000313" key="4">
    <source>
        <dbReference type="EMBL" id="QBZ96851.1"/>
    </source>
</evidence>
<dbReference type="KEGG" id="fsn:GS03_00334"/>
<gene>
    <name evidence="4" type="primary">ubiE_1</name>
    <name evidence="4" type="ORF">GS03_00334</name>
</gene>
<keyword evidence="2 4" id="KW-0808">Transferase</keyword>
<dbReference type="CDD" id="cd02440">
    <property type="entry name" value="AdoMet_MTases"/>
    <property type="match status" value="1"/>
</dbReference>
<sequence>MENRFDKAALNYDATFTNSEIGKMQRNLVYNQLSKQLDSIQNVLEINCGTGEDAIWFAKQNYKITATDISPKMIEVAKSKANLNFKTADINSISSIFEGEKFDLIFSNFGGLNCLSKSELEKFFANSNSILSEKGKLALVIMPKHTLWEQFYFLAKAQFSSIFRRKKEFVLADVDGEKVPTYYYNPKDIVNLAKHYFELVDQKPIGFFVPPSYLELFFKNKKGLLGFLNSFENRIKNWSFLSKYADHYIIILQKR</sequence>
<proteinExistence type="predicted"/>
<keyword evidence="5" id="KW-1185">Reference proteome</keyword>